<dbReference type="PANTHER" id="PTHR44196">
    <property type="entry name" value="DEHYDROGENASE/REDUCTASE SDR FAMILY MEMBER 7B"/>
    <property type="match status" value="1"/>
</dbReference>
<dbReference type="EMBL" id="BDIP01001401">
    <property type="protein sequence ID" value="GIQ84329.1"/>
    <property type="molecule type" value="Genomic_DNA"/>
</dbReference>
<dbReference type="PANTHER" id="PTHR44196:SF1">
    <property type="entry name" value="DEHYDROGENASE_REDUCTASE SDR FAMILY MEMBER 7B"/>
    <property type="match status" value="1"/>
</dbReference>
<dbReference type="SUPFAM" id="SSF51735">
    <property type="entry name" value="NAD(P)-binding Rossmann-fold domains"/>
    <property type="match status" value="1"/>
</dbReference>
<dbReference type="InterPro" id="IPR020904">
    <property type="entry name" value="Sc_DH/Rdtase_CS"/>
</dbReference>
<accession>A0A9K3GHN0</accession>
<proteinExistence type="inferred from homology"/>
<comment type="similarity">
    <text evidence="1">Belongs to the short-chain dehydrogenases/reductases (SDR) family.</text>
</comment>
<comment type="function">
    <text evidence="3">Putative oxidoreductase.</text>
</comment>
<keyword evidence="5" id="KW-1185">Reference proteome</keyword>
<keyword evidence="2" id="KW-0560">Oxidoreductase</keyword>
<dbReference type="Pfam" id="PF00106">
    <property type="entry name" value="adh_short"/>
    <property type="match status" value="1"/>
</dbReference>
<evidence type="ECO:0000256" key="2">
    <source>
        <dbReference type="ARBA" id="ARBA00023002"/>
    </source>
</evidence>
<gene>
    <name evidence="4" type="ORF">KIPB_005801</name>
</gene>
<evidence type="ECO:0000313" key="4">
    <source>
        <dbReference type="EMBL" id="GIQ84329.1"/>
    </source>
</evidence>
<sequence>MWSLALGYARLGCGVVLCGRNRERLESVRDECLSLGTPAEHTHICIADMETDGVSCIVDALSKILMGEGEEERTYRLRHLVLNAGISAHLSACDTDIETLDRVMAVNCTANCRLSSHLLPLMRLHNTHLTVVSSMQGLIPVPARAAYCASKHAVIGWFTSLACEEPEVSVTIACPSWIDTPLRSNSIGSVTDKTDKKAISADCAASTIIRGAEDRKTFVFLKKQHALYPSVFHACPRWFYRKVNSHYKRDAKH</sequence>
<evidence type="ECO:0000256" key="3">
    <source>
        <dbReference type="ARBA" id="ARBA00037096"/>
    </source>
</evidence>
<evidence type="ECO:0000256" key="1">
    <source>
        <dbReference type="ARBA" id="ARBA00006484"/>
    </source>
</evidence>
<reference evidence="4 5" key="1">
    <citation type="journal article" date="2018" name="PLoS ONE">
        <title>The draft genome of Kipferlia bialata reveals reductive genome evolution in fornicate parasites.</title>
        <authorList>
            <person name="Tanifuji G."/>
            <person name="Takabayashi S."/>
            <person name="Kume K."/>
            <person name="Takagi M."/>
            <person name="Nakayama T."/>
            <person name="Kamikawa R."/>
            <person name="Inagaki Y."/>
            <person name="Hashimoto T."/>
        </authorList>
    </citation>
    <scope>NUCLEOTIDE SEQUENCE [LARGE SCALE GENOMIC DNA]</scope>
    <source>
        <strain evidence="4">NY0173</strain>
    </source>
</reference>
<name>A0A9K3GHN0_9EUKA</name>
<protein>
    <submittedName>
        <fullName evidence="4">Short-chain dehydrogenase/reductase SDR</fullName>
    </submittedName>
</protein>
<dbReference type="GO" id="GO:0016491">
    <property type="term" value="F:oxidoreductase activity"/>
    <property type="evidence" value="ECO:0007669"/>
    <property type="project" value="UniProtKB-KW"/>
</dbReference>
<evidence type="ECO:0000313" key="5">
    <source>
        <dbReference type="Proteomes" id="UP000265618"/>
    </source>
</evidence>
<dbReference type="Proteomes" id="UP000265618">
    <property type="component" value="Unassembled WGS sequence"/>
</dbReference>
<organism evidence="4 5">
    <name type="scientific">Kipferlia bialata</name>
    <dbReference type="NCBI Taxonomy" id="797122"/>
    <lineage>
        <taxon>Eukaryota</taxon>
        <taxon>Metamonada</taxon>
        <taxon>Carpediemonas-like organisms</taxon>
        <taxon>Kipferlia</taxon>
    </lineage>
</organism>
<comment type="caution">
    <text evidence="4">The sequence shown here is derived from an EMBL/GenBank/DDBJ whole genome shotgun (WGS) entry which is preliminary data.</text>
</comment>
<dbReference type="InterPro" id="IPR002347">
    <property type="entry name" value="SDR_fam"/>
</dbReference>
<dbReference type="Gene3D" id="3.40.50.720">
    <property type="entry name" value="NAD(P)-binding Rossmann-like Domain"/>
    <property type="match status" value="1"/>
</dbReference>
<dbReference type="PROSITE" id="PS00061">
    <property type="entry name" value="ADH_SHORT"/>
    <property type="match status" value="1"/>
</dbReference>
<dbReference type="AlphaFoldDB" id="A0A9K3GHN0"/>
<dbReference type="OrthoDB" id="1933717at2759"/>
<dbReference type="GO" id="GO:0016020">
    <property type="term" value="C:membrane"/>
    <property type="evidence" value="ECO:0007669"/>
    <property type="project" value="TreeGrafter"/>
</dbReference>
<dbReference type="InterPro" id="IPR036291">
    <property type="entry name" value="NAD(P)-bd_dom_sf"/>
</dbReference>